<organism evidence="1 2">
    <name type="scientific">Mycena belliarum</name>
    <dbReference type="NCBI Taxonomy" id="1033014"/>
    <lineage>
        <taxon>Eukaryota</taxon>
        <taxon>Fungi</taxon>
        <taxon>Dikarya</taxon>
        <taxon>Basidiomycota</taxon>
        <taxon>Agaricomycotina</taxon>
        <taxon>Agaricomycetes</taxon>
        <taxon>Agaricomycetidae</taxon>
        <taxon>Agaricales</taxon>
        <taxon>Marasmiineae</taxon>
        <taxon>Mycenaceae</taxon>
        <taxon>Mycena</taxon>
    </lineage>
</organism>
<keyword evidence="2" id="KW-1185">Reference proteome</keyword>
<gene>
    <name evidence="1" type="ORF">B0H15DRAFT_867888</name>
</gene>
<name>A0AAD6TRI7_9AGAR</name>
<accession>A0AAD6TRI7</accession>
<evidence type="ECO:0000313" key="2">
    <source>
        <dbReference type="Proteomes" id="UP001222325"/>
    </source>
</evidence>
<dbReference type="AlphaFoldDB" id="A0AAD6TRI7"/>
<protein>
    <submittedName>
        <fullName evidence="1">Uncharacterized protein</fullName>
    </submittedName>
</protein>
<dbReference type="PANTHER" id="PTHR37331">
    <property type="entry name" value="YALI0F11671P"/>
    <property type="match status" value="1"/>
</dbReference>
<evidence type="ECO:0000313" key="1">
    <source>
        <dbReference type="EMBL" id="KAJ7075110.1"/>
    </source>
</evidence>
<dbReference type="PANTHER" id="PTHR37331:SF1">
    <property type="entry name" value="YALI0F11671P"/>
    <property type="match status" value="1"/>
</dbReference>
<dbReference type="EMBL" id="JARJCN010000103">
    <property type="protein sequence ID" value="KAJ7075110.1"/>
    <property type="molecule type" value="Genomic_DNA"/>
</dbReference>
<comment type="caution">
    <text evidence="1">The sequence shown here is derived from an EMBL/GenBank/DDBJ whole genome shotgun (WGS) entry which is preliminary data.</text>
</comment>
<proteinExistence type="predicted"/>
<reference evidence="1" key="1">
    <citation type="submission" date="2023-03" db="EMBL/GenBank/DDBJ databases">
        <title>Massive genome expansion in bonnet fungi (Mycena s.s.) driven by repeated elements and novel gene families across ecological guilds.</title>
        <authorList>
            <consortium name="Lawrence Berkeley National Laboratory"/>
            <person name="Harder C.B."/>
            <person name="Miyauchi S."/>
            <person name="Viragh M."/>
            <person name="Kuo A."/>
            <person name="Thoen E."/>
            <person name="Andreopoulos B."/>
            <person name="Lu D."/>
            <person name="Skrede I."/>
            <person name="Drula E."/>
            <person name="Henrissat B."/>
            <person name="Morin E."/>
            <person name="Kohler A."/>
            <person name="Barry K."/>
            <person name="LaButti K."/>
            <person name="Morin E."/>
            <person name="Salamov A."/>
            <person name="Lipzen A."/>
            <person name="Mereny Z."/>
            <person name="Hegedus B."/>
            <person name="Baldrian P."/>
            <person name="Stursova M."/>
            <person name="Weitz H."/>
            <person name="Taylor A."/>
            <person name="Grigoriev I.V."/>
            <person name="Nagy L.G."/>
            <person name="Martin F."/>
            <person name="Kauserud H."/>
        </authorList>
    </citation>
    <scope>NUCLEOTIDE SEQUENCE</scope>
    <source>
        <strain evidence="1">CBHHK173m</strain>
    </source>
</reference>
<dbReference type="Proteomes" id="UP001222325">
    <property type="component" value="Unassembled WGS sequence"/>
</dbReference>
<sequence>MQAKFPALTRTAAAGCSRARPSSSSLASRHASLCNATRIRQPYSTSSPSKTSFADPSRPDLHYHLVDPPTPLSSSVPAFALSFLSNLPSATSTTVLGWLPAQTAGNDEVAGLNDFIENPNFRVLLHDAVKAGLREDVDDIQINGAIQLRDGWMHIHDDRNVPALGRIGDPDDIIASVLVQSGKIEPETYQAMPSYRLCTSDGPMQLTPGLAKKLQAVLEERARSERST</sequence>